<reference evidence="3" key="1">
    <citation type="submission" date="2017-09" db="EMBL/GenBank/DDBJ databases">
        <title>Depth-based differentiation of microbial function through sediment-hosted aquifers and enrichment of novel symbionts in the deep terrestrial subsurface.</title>
        <authorList>
            <person name="Probst A.J."/>
            <person name="Ladd B."/>
            <person name="Jarett J.K."/>
            <person name="Geller-Mcgrath D.E."/>
            <person name="Sieber C.M.K."/>
            <person name="Emerson J.B."/>
            <person name="Anantharaman K."/>
            <person name="Thomas B.C."/>
            <person name="Malmstrom R."/>
            <person name="Stieglmeier M."/>
            <person name="Klingl A."/>
            <person name="Woyke T."/>
            <person name="Ryan C.M."/>
            <person name="Banfield J.F."/>
        </authorList>
    </citation>
    <scope>NUCLEOTIDE SEQUENCE [LARGE SCALE GENOMIC DNA]</scope>
</reference>
<dbReference type="Gene3D" id="3.40.50.300">
    <property type="entry name" value="P-loop containing nucleotide triphosphate hydrolases"/>
    <property type="match status" value="1"/>
</dbReference>
<accession>A0A2M7BDA0</accession>
<dbReference type="EMBL" id="PEVD01000035">
    <property type="protein sequence ID" value="PIV01082.1"/>
    <property type="molecule type" value="Genomic_DNA"/>
</dbReference>
<gene>
    <name evidence="2" type="ORF">COS55_02515</name>
</gene>
<evidence type="ECO:0000313" key="2">
    <source>
        <dbReference type="EMBL" id="PIV01082.1"/>
    </source>
</evidence>
<name>A0A2M7BDA0_9BACT</name>
<dbReference type="InterPro" id="IPR027417">
    <property type="entry name" value="P-loop_NTPase"/>
</dbReference>
<protein>
    <recommendedName>
        <fullName evidence="1">UvrD-like helicase C-terminal domain-containing protein</fullName>
    </recommendedName>
</protein>
<sequence>MDDEQWRRWLYTGVTRAEEELFIIG</sequence>
<proteinExistence type="predicted"/>
<evidence type="ECO:0000259" key="1">
    <source>
        <dbReference type="Pfam" id="PF13538"/>
    </source>
</evidence>
<comment type="caution">
    <text evidence="2">The sequence shown here is derived from an EMBL/GenBank/DDBJ whole genome shotgun (WGS) entry which is preliminary data.</text>
</comment>
<dbReference type="InterPro" id="IPR027785">
    <property type="entry name" value="UvrD-like_helicase_C"/>
</dbReference>
<dbReference type="AlphaFoldDB" id="A0A2M7BDA0"/>
<dbReference type="Proteomes" id="UP000230399">
    <property type="component" value="Unassembled WGS sequence"/>
</dbReference>
<dbReference type="Pfam" id="PF13538">
    <property type="entry name" value="UvrD_C_2"/>
    <property type="match status" value="1"/>
</dbReference>
<feature type="domain" description="UvrD-like helicase C-terminal" evidence="1">
    <location>
        <begin position="4"/>
        <end position="24"/>
    </location>
</feature>
<organism evidence="2 3">
    <name type="scientific">Candidatus Shapirobacteria bacterium CG03_land_8_20_14_0_80_40_19</name>
    <dbReference type="NCBI Taxonomy" id="1974880"/>
    <lineage>
        <taxon>Bacteria</taxon>
        <taxon>Candidatus Shapironibacteriota</taxon>
    </lineage>
</organism>
<evidence type="ECO:0000313" key="3">
    <source>
        <dbReference type="Proteomes" id="UP000230399"/>
    </source>
</evidence>